<feature type="domain" description="Nephrocystin 3-like N-terminal" evidence="2">
    <location>
        <begin position="337"/>
        <end position="505"/>
    </location>
</feature>
<name>A0A8H6NHX7_9PEZI</name>
<evidence type="ECO:0000256" key="1">
    <source>
        <dbReference type="ARBA" id="ARBA00022737"/>
    </source>
</evidence>
<keyword evidence="4" id="KW-1185">Reference proteome</keyword>
<proteinExistence type="predicted"/>
<dbReference type="PANTHER" id="PTHR46082">
    <property type="entry name" value="ATP/GTP-BINDING PROTEIN-RELATED"/>
    <property type="match status" value="1"/>
</dbReference>
<dbReference type="AlphaFoldDB" id="A0A8H6NHX7"/>
<dbReference type="GO" id="GO:0009116">
    <property type="term" value="P:nucleoside metabolic process"/>
    <property type="evidence" value="ECO:0007669"/>
    <property type="project" value="InterPro"/>
</dbReference>
<dbReference type="PANTHER" id="PTHR46082:SF11">
    <property type="entry name" value="AAA+ ATPASE DOMAIN-CONTAINING PROTEIN-RELATED"/>
    <property type="match status" value="1"/>
</dbReference>
<dbReference type="InterPro" id="IPR053137">
    <property type="entry name" value="NLR-like"/>
</dbReference>
<dbReference type="Gene3D" id="3.40.50.1580">
    <property type="entry name" value="Nucleoside phosphorylase domain"/>
    <property type="match status" value="1"/>
</dbReference>
<evidence type="ECO:0000313" key="3">
    <source>
        <dbReference type="EMBL" id="KAF6833240.1"/>
    </source>
</evidence>
<gene>
    <name evidence="3" type="ORF">CMUS01_06611</name>
</gene>
<dbReference type="OrthoDB" id="163438at2759"/>
<protein>
    <submittedName>
        <fullName evidence="3">Vegetative incompatibility protein HET-E-1-like protein 16</fullName>
    </submittedName>
</protein>
<reference evidence="3" key="1">
    <citation type="journal article" date="2020" name="Phytopathology">
        <title>Genome Sequence Resources of Colletotrichum truncatum, C. plurivorum, C. musicola, and C. sojae: Four Species Pathogenic to Soybean (Glycine max).</title>
        <authorList>
            <person name="Rogerio F."/>
            <person name="Boufleur T.R."/>
            <person name="Ciampi-Guillardi M."/>
            <person name="Sukno S.A."/>
            <person name="Thon M.R."/>
            <person name="Massola Junior N.S."/>
            <person name="Baroncelli R."/>
        </authorList>
    </citation>
    <scope>NUCLEOTIDE SEQUENCE</scope>
    <source>
        <strain evidence="3">LFN0074</strain>
    </source>
</reference>
<dbReference type="InterPro" id="IPR027417">
    <property type="entry name" value="P-loop_NTPase"/>
</dbReference>
<dbReference type="Proteomes" id="UP000639643">
    <property type="component" value="Unassembled WGS sequence"/>
</dbReference>
<dbReference type="InterPro" id="IPR035994">
    <property type="entry name" value="Nucleoside_phosphorylase_sf"/>
</dbReference>
<evidence type="ECO:0000313" key="4">
    <source>
        <dbReference type="Proteomes" id="UP000639643"/>
    </source>
</evidence>
<evidence type="ECO:0000259" key="2">
    <source>
        <dbReference type="Pfam" id="PF24883"/>
    </source>
</evidence>
<sequence>MGSPVKMEDYTVGWDPADHNSYALGKVQGHNVAIACLPAGVYGTTSAATVAKDLLRSFRSIRFGLMVGIGGGAPSEEQDIRLGDVVVSQPAGTNGGVIQYGRGKALLEGGFERVGSLNAPPQILLTALSGLQANHLCGQGRLPQFLSDFALRNPKMKAGFGYQGTANDVLFSAEYDHGDSRPTCDRCDDAQTIQRITRDDTDPVVHYGTIASGDQVMKNAQRRDQLRRVLNALCFETEAAGLMQDFPCLVIRGVSDYADSHKNNKWQNYAAVTAAAFAKEILSVIPPARVLQQGTVPQIVSDPVLHGLVTTTTEAITTQTHHQMTRYHSEEEAKCHQSFKTSHPGDDLLWISADPGCGKSVLARSLIENDLRARNHTVCYFFFKDNEEQDAMSTALCGLLQQLFSSQPQLLRHAMDSYKKNGCKLQNEAAELWRILVDASRDDGKTKTATCADNEATTTICVLDALDECASGDRRVLIERLNDFYTHRSSTSTRNRTLKFLVTSRPYQDIATGFSHIPSRLPSIRLTGEESNADISREINLVICDAVERFGHEYQLDGRMQDILRRRLVETPNRTYLWLHLMLEALPDLDKSTSSAFQSDINSLPQPVEEAYERILSRHSGQRPKVEAILHIIVGARRLLKILELYVAYQMATVTPSPTKHKELELDSAHFESHVRHLCGLLVFINDERIFLIHQTAKDFLVARNDLTDCHVGSGDILCSHGIRRQ</sequence>
<dbReference type="Pfam" id="PF24883">
    <property type="entry name" value="NPHP3_N"/>
    <property type="match status" value="1"/>
</dbReference>
<dbReference type="InterPro" id="IPR056884">
    <property type="entry name" value="NPHP3-like_N"/>
</dbReference>
<dbReference type="EMBL" id="WIGM01000220">
    <property type="protein sequence ID" value="KAF6833240.1"/>
    <property type="molecule type" value="Genomic_DNA"/>
</dbReference>
<dbReference type="SUPFAM" id="SSF53167">
    <property type="entry name" value="Purine and uridine phosphorylases"/>
    <property type="match status" value="1"/>
</dbReference>
<comment type="caution">
    <text evidence="3">The sequence shown here is derived from an EMBL/GenBank/DDBJ whole genome shotgun (WGS) entry which is preliminary data.</text>
</comment>
<keyword evidence="1" id="KW-0677">Repeat</keyword>
<organism evidence="3 4">
    <name type="scientific">Colletotrichum musicola</name>
    <dbReference type="NCBI Taxonomy" id="2175873"/>
    <lineage>
        <taxon>Eukaryota</taxon>
        <taxon>Fungi</taxon>
        <taxon>Dikarya</taxon>
        <taxon>Ascomycota</taxon>
        <taxon>Pezizomycotina</taxon>
        <taxon>Sordariomycetes</taxon>
        <taxon>Hypocreomycetidae</taxon>
        <taxon>Glomerellales</taxon>
        <taxon>Glomerellaceae</taxon>
        <taxon>Colletotrichum</taxon>
        <taxon>Colletotrichum orchidearum species complex</taxon>
    </lineage>
</organism>
<dbReference type="GO" id="GO:0003824">
    <property type="term" value="F:catalytic activity"/>
    <property type="evidence" value="ECO:0007669"/>
    <property type="project" value="InterPro"/>
</dbReference>
<dbReference type="Gene3D" id="3.40.50.300">
    <property type="entry name" value="P-loop containing nucleotide triphosphate hydrolases"/>
    <property type="match status" value="1"/>
</dbReference>
<accession>A0A8H6NHX7</accession>